<dbReference type="Proteomes" id="UP001482513">
    <property type="component" value="Unassembled WGS sequence"/>
</dbReference>
<reference evidence="8 9" key="1">
    <citation type="submission" date="2022-04" db="EMBL/GenBank/DDBJ databases">
        <title>Positive selection, recombination, and allopatry shape intraspecific diversity of widespread and dominant cyanobacteria.</title>
        <authorList>
            <person name="Wei J."/>
            <person name="Shu W."/>
            <person name="Hu C."/>
        </authorList>
    </citation>
    <scope>NUCLEOTIDE SEQUENCE [LARGE SCALE GENOMIC DNA]</scope>
    <source>
        <strain evidence="8 9">DQ-A4</strain>
    </source>
</reference>
<evidence type="ECO:0000256" key="2">
    <source>
        <dbReference type="ARBA" id="ARBA00005262"/>
    </source>
</evidence>
<dbReference type="PANTHER" id="PTHR33567:SF3">
    <property type="entry name" value="CHROMATE ION TRANSPORTER (EUROFUNG)"/>
    <property type="match status" value="1"/>
</dbReference>
<keyword evidence="5 7" id="KW-1133">Transmembrane helix</keyword>
<protein>
    <submittedName>
        <fullName evidence="8">Chromate efflux transporter</fullName>
    </submittedName>
</protein>
<keyword evidence="3" id="KW-1003">Cell membrane</keyword>
<evidence type="ECO:0000256" key="7">
    <source>
        <dbReference type="SAM" id="Phobius"/>
    </source>
</evidence>
<dbReference type="EMBL" id="JAMPKX010000001">
    <property type="protein sequence ID" value="MEP0945331.1"/>
    <property type="molecule type" value="Genomic_DNA"/>
</dbReference>
<feature type="transmembrane region" description="Helical" evidence="7">
    <location>
        <begin position="407"/>
        <end position="423"/>
    </location>
</feature>
<feature type="transmembrane region" description="Helical" evidence="7">
    <location>
        <begin position="130"/>
        <end position="147"/>
    </location>
</feature>
<feature type="transmembrane region" description="Helical" evidence="7">
    <location>
        <begin position="253"/>
        <end position="276"/>
    </location>
</feature>
<evidence type="ECO:0000256" key="6">
    <source>
        <dbReference type="ARBA" id="ARBA00023136"/>
    </source>
</evidence>
<feature type="transmembrane region" description="Helical" evidence="7">
    <location>
        <begin position="94"/>
        <end position="118"/>
    </location>
</feature>
<feature type="transmembrane region" description="Helical" evidence="7">
    <location>
        <begin position="353"/>
        <end position="376"/>
    </location>
</feature>
<dbReference type="InterPro" id="IPR014047">
    <property type="entry name" value="Chr_Tranpt_l_chain"/>
</dbReference>
<organism evidence="8 9">
    <name type="scientific">Leptolyngbya subtilissima DQ-A4</name>
    <dbReference type="NCBI Taxonomy" id="2933933"/>
    <lineage>
        <taxon>Bacteria</taxon>
        <taxon>Bacillati</taxon>
        <taxon>Cyanobacteriota</taxon>
        <taxon>Cyanophyceae</taxon>
        <taxon>Leptolyngbyales</taxon>
        <taxon>Leptolyngbyaceae</taxon>
        <taxon>Leptolyngbya group</taxon>
        <taxon>Leptolyngbya</taxon>
    </lineage>
</organism>
<feature type="transmembrane region" description="Helical" evidence="7">
    <location>
        <begin position="288"/>
        <end position="311"/>
    </location>
</feature>
<evidence type="ECO:0000256" key="1">
    <source>
        <dbReference type="ARBA" id="ARBA00004651"/>
    </source>
</evidence>
<evidence type="ECO:0000313" key="8">
    <source>
        <dbReference type="EMBL" id="MEP0945331.1"/>
    </source>
</evidence>
<dbReference type="NCBIfam" id="TIGR00937">
    <property type="entry name" value="2A51"/>
    <property type="match status" value="1"/>
</dbReference>
<keyword evidence="4 7" id="KW-0812">Transmembrane</keyword>
<evidence type="ECO:0000256" key="4">
    <source>
        <dbReference type="ARBA" id="ARBA00022692"/>
    </source>
</evidence>
<keyword evidence="6 7" id="KW-0472">Membrane</keyword>
<feature type="transmembrane region" description="Helical" evidence="7">
    <location>
        <begin position="317"/>
        <end position="341"/>
    </location>
</feature>
<dbReference type="PANTHER" id="PTHR33567">
    <property type="entry name" value="CHROMATE ION TRANSPORTER (EUROFUNG)"/>
    <property type="match status" value="1"/>
</dbReference>
<accession>A0ABV0JYJ2</accession>
<comment type="caution">
    <text evidence="8">The sequence shown here is derived from an EMBL/GenBank/DDBJ whole genome shotgun (WGS) entry which is preliminary data.</text>
</comment>
<proteinExistence type="inferred from homology"/>
<sequence>MSQPPELDFPAVEPVQESLSARLSELARLFLRLGAIGFGGPQAHIAMIHDEAVVRRGWLKEEQFLEGVAICEMLPGPASTQTGIYIGYLRAGQLGALIAGVCFILPAFLIVLTLSWAYFKFQGVPQIEDLFLGISPVVIAIIFGFCWKLGKKAIKDWQGLAIALTVLLVSLVFRVNILLLFLLAGLAGLVIYRPTAPPPAGPSPRTSAWLAPLLPITQGIPNLLANLPADPVAVSSFWGLDRIQDYFVPLSTFFLKTGAFIFGGGLVIIPLLETAVVDDFGWMTRNQFIDGVALGELTPGPVVITAAFVGYKVAGALGALVATIAIFTPSFLFIMFASPFLVRLRRNPWVKSFLKGVMPAVLGAIAAAAIPLSVAALQQDTLPRTAVAIAVGLAALIALVQFRRPTWQLVPAGALIGLIAGALT</sequence>
<dbReference type="PIRSF" id="PIRSF004810">
    <property type="entry name" value="ChrA"/>
    <property type="match status" value="1"/>
</dbReference>
<dbReference type="RefSeq" id="WP_190697933.1">
    <property type="nucleotide sequence ID" value="NZ_JAMPKX010000001.1"/>
</dbReference>
<comment type="subcellular location">
    <subcellularLocation>
        <location evidence="1">Cell membrane</location>
        <topology evidence="1">Multi-pass membrane protein</topology>
    </subcellularLocation>
</comment>
<dbReference type="Pfam" id="PF02417">
    <property type="entry name" value="Chromate_transp"/>
    <property type="match status" value="2"/>
</dbReference>
<evidence type="ECO:0000256" key="3">
    <source>
        <dbReference type="ARBA" id="ARBA00022475"/>
    </source>
</evidence>
<dbReference type="InterPro" id="IPR003370">
    <property type="entry name" value="Chromate_transpt"/>
</dbReference>
<evidence type="ECO:0000313" key="9">
    <source>
        <dbReference type="Proteomes" id="UP001482513"/>
    </source>
</evidence>
<evidence type="ECO:0000256" key="5">
    <source>
        <dbReference type="ARBA" id="ARBA00022989"/>
    </source>
</evidence>
<feature type="transmembrane region" description="Helical" evidence="7">
    <location>
        <begin position="159"/>
        <end position="192"/>
    </location>
</feature>
<comment type="similarity">
    <text evidence="2">Belongs to the chromate ion transporter (CHR) (TC 2.A.51) family.</text>
</comment>
<keyword evidence="9" id="KW-1185">Reference proteome</keyword>
<gene>
    <name evidence="8" type="primary">chrA</name>
    <name evidence="8" type="ORF">NC992_00455</name>
</gene>
<feature type="transmembrane region" description="Helical" evidence="7">
    <location>
        <begin position="382"/>
        <end position="400"/>
    </location>
</feature>
<name>A0ABV0JYJ2_9CYAN</name>